<sequence>TTRGQHAPRSSGPRPKARLPTADSTAHMSPAPAAAQASVSVSLFDPKADTPVLQGLRLVSHAPGEALAQALQVSCPGIWKGLGKPLQGPLDISEKLFRSACDQTFPNHQEQREHYELDWHRFNLKQHLKDKPLRSALDFEKQSSTGDLSSISGSEDSDSASEEDLQILDEERAEFEKPDRSRGFHPHRVLFQNAQGQFLDAYCCVLGPRQPLRCTWDPPGSGRSAATKPEKRRSQGLHGAHGCCWALCWCCFPRTRSTDTQNLSLLHTAGQVGHSPGALGCPGCGFPLCWSQPEALQ</sequence>
<evidence type="ECO:0000313" key="3">
    <source>
        <dbReference type="Proteomes" id="UP000694554"/>
    </source>
</evidence>
<dbReference type="GO" id="GO:0036503">
    <property type="term" value="P:ERAD pathway"/>
    <property type="evidence" value="ECO:0007669"/>
    <property type="project" value="TreeGrafter"/>
</dbReference>
<protein>
    <submittedName>
        <fullName evidence="2">Uncharacterized protein</fullName>
    </submittedName>
</protein>
<dbReference type="PANTHER" id="PTHR16036">
    <property type="entry name" value="ANKYRIN REPEAT AND ZINC FINGER DOMAIN-CONTAINING PROTEIN 1"/>
    <property type="match status" value="1"/>
</dbReference>
<evidence type="ECO:0000313" key="2">
    <source>
        <dbReference type="Ensembl" id="ENSPSNP00000026302.1"/>
    </source>
</evidence>
<reference evidence="2" key="1">
    <citation type="submission" date="2019-08" db="EMBL/GenBank/DDBJ databases">
        <title>Phocoena sinus (Vaquita) genome, mPhoSin1, primary haplotype.</title>
        <authorList>
            <person name="Morin P."/>
            <person name="Mountcastle J."/>
            <person name="Fungtammasan C."/>
            <person name="Rhie A."/>
            <person name="Rojas-Bracho L."/>
            <person name="Smith C.R."/>
            <person name="Taylor B.L."/>
            <person name="Gulland F.M.D."/>
            <person name="Musser W."/>
            <person name="Houck M."/>
            <person name="Haase B."/>
            <person name="Paez S."/>
            <person name="Howe K."/>
            <person name="Torrance J."/>
            <person name="Formenti G."/>
            <person name="Phillippy A."/>
            <person name="Ryder O."/>
            <person name="Jarvis E.D."/>
            <person name="Fedrigo O."/>
        </authorList>
    </citation>
    <scope>NUCLEOTIDE SEQUENCE [LARGE SCALE GENOMIC DNA]</scope>
</reference>
<accession>A0A8C9CRT3</accession>
<reference evidence="2" key="3">
    <citation type="submission" date="2025-09" db="UniProtKB">
        <authorList>
            <consortium name="Ensembl"/>
        </authorList>
    </citation>
    <scope>IDENTIFICATION</scope>
</reference>
<dbReference type="Ensembl" id="ENSPSNT00000029560.1">
    <property type="protein sequence ID" value="ENSPSNP00000026302.1"/>
    <property type="gene ID" value="ENSPSNG00000019067.1"/>
</dbReference>
<dbReference type="Proteomes" id="UP000694554">
    <property type="component" value="Chromosome 7"/>
</dbReference>
<organism evidence="2 3">
    <name type="scientific">Phocoena sinus</name>
    <name type="common">Vaquita</name>
    <dbReference type="NCBI Taxonomy" id="42100"/>
    <lineage>
        <taxon>Eukaryota</taxon>
        <taxon>Metazoa</taxon>
        <taxon>Chordata</taxon>
        <taxon>Craniata</taxon>
        <taxon>Vertebrata</taxon>
        <taxon>Euteleostomi</taxon>
        <taxon>Mammalia</taxon>
        <taxon>Eutheria</taxon>
        <taxon>Laurasiatheria</taxon>
        <taxon>Artiodactyla</taxon>
        <taxon>Whippomorpha</taxon>
        <taxon>Cetacea</taxon>
        <taxon>Odontoceti</taxon>
        <taxon>Phocoenidae</taxon>
        <taxon>Phocoena</taxon>
    </lineage>
</organism>
<feature type="region of interest" description="Disordered" evidence="1">
    <location>
        <begin position="1"/>
        <end position="34"/>
    </location>
</feature>
<feature type="region of interest" description="Disordered" evidence="1">
    <location>
        <begin position="139"/>
        <end position="164"/>
    </location>
</feature>
<feature type="compositionally biased region" description="Low complexity" evidence="1">
    <location>
        <begin position="143"/>
        <end position="154"/>
    </location>
</feature>
<dbReference type="InterPro" id="IPR047139">
    <property type="entry name" value="ANKZ1/VMS1"/>
</dbReference>
<name>A0A8C9CRT3_PHOSS</name>
<evidence type="ECO:0000256" key="1">
    <source>
        <dbReference type="SAM" id="MobiDB-lite"/>
    </source>
</evidence>
<reference evidence="2" key="2">
    <citation type="submission" date="2025-08" db="UniProtKB">
        <authorList>
            <consortium name="Ensembl"/>
        </authorList>
    </citation>
    <scope>IDENTIFICATION</scope>
</reference>
<dbReference type="AlphaFoldDB" id="A0A8C9CRT3"/>
<feature type="compositionally biased region" description="Acidic residues" evidence="1">
    <location>
        <begin position="155"/>
        <end position="164"/>
    </location>
</feature>
<gene>
    <name evidence="2" type="primary">ANKZF1</name>
</gene>
<dbReference type="GeneTree" id="ENSGT00390000005911"/>
<proteinExistence type="predicted"/>
<dbReference type="PANTHER" id="PTHR16036:SF2">
    <property type="entry name" value="TRNA ENDONUCLEASE ANKZF1"/>
    <property type="match status" value="1"/>
</dbReference>
<keyword evidence="3" id="KW-1185">Reference proteome</keyword>